<reference evidence="6" key="1">
    <citation type="journal article" date="2014" name="Int. J. Syst. Evol. Microbiol.">
        <title>Complete genome sequence of Corynebacterium casei LMG S-19264T (=DSM 44701T), isolated from a smear-ripened cheese.</title>
        <authorList>
            <consortium name="US DOE Joint Genome Institute (JGI-PGF)"/>
            <person name="Walter F."/>
            <person name="Albersmeier A."/>
            <person name="Kalinowski J."/>
            <person name="Ruckert C."/>
        </authorList>
    </citation>
    <scope>NUCLEOTIDE SEQUENCE</scope>
    <source>
        <strain evidence="6">JCM 4059</strain>
    </source>
</reference>
<dbReference type="GO" id="GO:0016491">
    <property type="term" value="F:oxidoreductase activity"/>
    <property type="evidence" value="ECO:0007669"/>
    <property type="project" value="UniProtKB-KW"/>
</dbReference>
<evidence type="ECO:0000313" key="7">
    <source>
        <dbReference type="Proteomes" id="UP000638313"/>
    </source>
</evidence>
<keyword evidence="2" id="KW-0560">Oxidoreductase</keyword>
<reference evidence="6" key="2">
    <citation type="submission" date="2020-09" db="EMBL/GenBank/DDBJ databases">
        <authorList>
            <person name="Sun Q."/>
            <person name="Ohkuma M."/>
        </authorList>
    </citation>
    <scope>NUCLEOTIDE SEQUENCE</scope>
    <source>
        <strain evidence="6">JCM 4059</strain>
    </source>
</reference>
<feature type="region of interest" description="Disordered" evidence="4">
    <location>
        <begin position="214"/>
        <end position="263"/>
    </location>
</feature>
<dbReference type="PANTHER" id="PTHR45024">
    <property type="entry name" value="DEHYDROGENASES, SHORT CHAIN"/>
    <property type="match status" value="1"/>
</dbReference>
<evidence type="ECO:0000313" key="6">
    <source>
        <dbReference type="EMBL" id="GHF33982.1"/>
    </source>
</evidence>
<dbReference type="InterPro" id="IPR036291">
    <property type="entry name" value="NAD(P)-bd_dom_sf"/>
</dbReference>
<comment type="similarity">
    <text evidence="1 3">Belongs to the short-chain dehydrogenases/reductases (SDR) family.</text>
</comment>
<dbReference type="Proteomes" id="UP000638313">
    <property type="component" value="Unassembled WGS sequence"/>
</dbReference>
<dbReference type="InterPro" id="IPR051687">
    <property type="entry name" value="Peroxisomal_Beta-Oxidation"/>
</dbReference>
<name>A0A919B0W6_9ACTN</name>
<organism evidence="6 7">
    <name type="scientific">Streptomyces mashuensis</name>
    <dbReference type="NCBI Taxonomy" id="33904"/>
    <lineage>
        <taxon>Bacteria</taxon>
        <taxon>Bacillati</taxon>
        <taxon>Actinomycetota</taxon>
        <taxon>Actinomycetes</taxon>
        <taxon>Kitasatosporales</taxon>
        <taxon>Streptomycetaceae</taxon>
        <taxon>Streptomyces</taxon>
    </lineage>
</organism>
<feature type="domain" description="Ketoreductase" evidence="5">
    <location>
        <begin position="8"/>
        <end position="227"/>
    </location>
</feature>
<dbReference type="InterPro" id="IPR002347">
    <property type="entry name" value="SDR_fam"/>
</dbReference>
<evidence type="ECO:0000259" key="5">
    <source>
        <dbReference type="SMART" id="SM00822"/>
    </source>
</evidence>
<dbReference type="AlphaFoldDB" id="A0A919B0W6"/>
<evidence type="ECO:0000256" key="2">
    <source>
        <dbReference type="ARBA" id="ARBA00023002"/>
    </source>
</evidence>
<comment type="caution">
    <text evidence="6">The sequence shown here is derived from an EMBL/GenBank/DDBJ whole genome shotgun (WGS) entry which is preliminary data.</text>
</comment>
<evidence type="ECO:0000256" key="4">
    <source>
        <dbReference type="SAM" id="MobiDB-lite"/>
    </source>
</evidence>
<dbReference type="PRINTS" id="PR00081">
    <property type="entry name" value="GDHRDH"/>
</dbReference>
<gene>
    <name evidence="6" type="primary">fabG</name>
    <name evidence="6" type="ORF">GCM10010218_13910</name>
</gene>
<dbReference type="Gene3D" id="3.40.50.720">
    <property type="entry name" value="NAD(P)-binding Rossmann-like Domain"/>
    <property type="match status" value="1"/>
</dbReference>
<sequence length="348" mass="35980">MTPSLDGRVAVVTGAGRGLGRAEALELACHGAAVVVNDYGVPARDGSGAPSPGPAEEVAAEIRAAGGRAVAHCGDVADLAQARELVRLAVGTFGALDVLVNNAGILRDRMVFSMSEEEWDAVVRVHLKGHFATVRYAAEYWRTRAKADPAAAYGRLVTTSSEAFLAGSPGQPNYAAAKGGIVGLTMSCAHALRKYGVTANVICPRARTRMTEDVFAPADRADRPSGDGLPSGNERPAGDGLPAHDDLPAGDDHPAGDGLPAYDDLAPEHVSPLVAYLAGPGAGGVTGQVFVVHGGMVAVLERPRVAAKFDAKGDRFTVAELDDALGSYFAARPEGFAAPEVLRLRRGE</sequence>
<dbReference type="SUPFAM" id="SSF51735">
    <property type="entry name" value="NAD(P)-binding Rossmann-fold domains"/>
    <property type="match status" value="1"/>
</dbReference>
<dbReference type="EMBL" id="BNBD01000002">
    <property type="protein sequence ID" value="GHF33982.1"/>
    <property type="molecule type" value="Genomic_DNA"/>
</dbReference>
<dbReference type="PANTHER" id="PTHR45024:SF2">
    <property type="entry name" value="SCP2 DOMAIN-CONTAINING PROTEIN"/>
    <property type="match status" value="1"/>
</dbReference>
<dbReference type="RefSeq" id="WP_190128529.1">
    <property type="nucleotide sequence ID" value="NZ_BNBD01000002.1"/>
</dbReference>
<evidence type="ECO:0000256" key="1">
    <source>
        <dbReference type="ARBA" id="ARBA00006484"/>
    </source>
</evidence>
<keyword evidence="7" id="KW-1185">Reference proteome</keyword>
<feature type="compositionally biased region" description="Basic and acidic residues" evidence="4">
    <location>
        <begin position="242"/>
        <end position="255"/>
    </location>
</feature>
<evidence type="ECO:0000256" key="3">
    <source>
        <dbReference type="RuleBase" id="RU000363"/>
    </source>
</evidence>
<dbReference type="PRINTS" id="PR00080">
    <property type="entry name" value="SDRFAMILY"/>
</dbReference>
<protein>
    <submittedName>
        <fullName evidence="6">3-oxoacyl-ACP reductase</fullName>
    </submittedName>
</protein>
<dbReference type="Pfam" id="PF00106">
    <property type="entry name" value="adh_short"/>
    <property type="match status" value="1"/>
</dbReference>
<dbReference type="SMART" id="SM00822">
    <property type="entry name" value="PKS_KR"/>
    <property type="match status" value="1"/>
</dbReference>
<accession>A0A919B0W6</accession>
<proteinExistence type="inferred from homology"/>
<dbReference type="InterPro" id="IPR057326">
    <property type="entry name" value="KR_dom"/>
</dbReference>